<dbReference type="PANTHER" id="PTHR32097:SF17">
    <property type="entry name" value="CAMP-BINDING PROTEIN 1-RELATED"/>
    <property type="match status" value="1"/>
</dbReference>
<evidence type="ECO:0000313" key="4">
    <source>
        <dbReference type="Proteomes" id="UP000071561"/>
    </source>
</evidence>
<dbReference type="Pfam" id="PF02342">
    <property type="entry name" value="TerD"/>
    <property type="match status" value="1"/>
</dbReference>
<gene>
    <name evidence="3" type="ORF">AY601_1605</name>
</gene>
<dbReference type="InterPro" id="IPR051324">
    <property type="entry name" value="Stress/Tellurium_Resist"/>
</dbReference>
<feature type="domain" description="TerD" evidence="2">
    <location>
        <begin position="4"/>
        <end position="216"/>
    </location>
</feature>
<protein>
    <submittedName>
        <fullName evidence="3">TerD</fullName>
    </submittedName>
</protein>
<dbReference type="InterPro" id="IPR003325">
    <property type="entry name" value="TerD"/>
</dbReference>
<evidence type="ECO:0000313" key="3">
    <source>
        <dbReference type="EMBL" id="AMP98520.1"/>
    </source>
</evidence>
<keyword evidence="1" id="KW-0778">Tellurium resistance</keyword>
<reference evidence="3 4" key="1">
    <citation type="submission" date="2016-03" db="EMBL/GenBank/DDBJ databases">
        <title>Complete genome sequence of Pedobacter cryoconitis PAMC 27485.</title>
        <authorList>
            <person name="Lee J."/>
            <person name="Kim O.-S."/>
        </authorList>
    </citation>
    <scope>NUCLEOTIDE SEQUENCE [LARGE SCALE GENOMIC DNA]</scope>
    <source>
        <strain evidence="3 4">PAMC 27485</strain>
    </source>
</reference>
<dbReference type="GO" id="GO:0046690">
    <property type="term" value="P:response to tellurium ion"/>
    <property type="evidence" value="ECO:0007669"/>
    <property type="project" value="UniProtKB-KW"/>
</dbReference>
<evidence type="ECO:0000259" key="2">
    <source>
        <dbReference type="Pfam" id="PF02342"/>
    </source>
</evidence>
<sequence>MSSFNLSKGDRFSLSKAAPGLSIVKIGMGWNPNEEQGGPEFDLDVSAFSIGSDFKIPSDSYFTFYGQLRMGNKIEDKIEKGLFRPLTEDGAIIGAIDDPDGTRSNGDDDEDMFIDLTKVSHKIEQIIICCTICKYPHDNKKDHRTLALNFGQVNECYIRIVDESSGSEILRYDLKDQYINEDALEFGRLFRVGDTWEFEAMGRAHTGSLQTLVDMYT</sequence>
<dbReference type="RefSeq" id="WP_068398901.1">
    <property type="nucleotide sequence ID" value="NZ_CP014504.1"/>
</dbReference>
<dbReference type="CDD" id="cd06974">
    <property type="entry name" value="TerD_like"/>
    <property type="match status" value="1"/>
</dbReference>
<keyword evidence="4" id="KW-1185">Reference proteome</keyword>
<proteinExistence type="predicted"/>
<dbReference type="Gene3D" id="2.60.60.30">
    <property type="entry name" value="sav2460 like domains"/>
    <property type="match status" value="1"/>
</dbReference>
<dbReference type="EMBL" id="CP014504">
    <property type="protein sequence ID" value="AMP98520.1"/>
    <property type="molecule type" value="Genomic_DNA"/>
</dbReference>
<dbReference type="KEGG" id="pcm:AY601_1605"/>
<dbReference type="PANTHER" id="PTHR32097">
    <property type="entry name" value="CAMP-BINDING PROTEIN 1-RELATED"/>
    <property type="match status" value="1"/>
</dbReference>
<dbReference type="AlphaFoldDB" id="A0A127VBD0"/>
<dbReference type="OrthoDB" id="752902at2"/>
<name>A0A127VBD0_9SPHI</name>
<evidence type="ECO:0000256" key="1">
    <source>
        <dbReference type="ARBA" id="ARBA00022686"/>
    </source>
</evidence>
<accession>A0A127VBD0</accession>
<dbReference type="PATRIC" id="fig|188932.3.peg.1671"/>
<organism evidence="3 4">
    <name type="scientific">Pedobacter cryoconitis</name>
    <dbReference type="NCBI Taxonomy" id="188932"/>
    <lineage>
        <taxon>Bacteria</taxon>
        <taxon>Pseudomonadati</taxon>
        <taxon>Bacteroidota</taxon>
        <taxon>Sphingobacteriia</taxon>
        <taxon>Sphingobacteriales</taxon>
        <taxon>Sphingobacteriaceae</taxon>
        <taxon>Pedobacter</taxon>
    </lineage>
</organism>
<dbReference type="Proteomes" id="UP000071561">
    <property type="component" value="Chromosome"/>
</dbReference>